<evidence type="ECO:0000313" key="1">
    <source>
        <dbReference type="EMBL" id="QHS92224.1"/>
    </source>
</evidence>
<sequence>MPQLPFAIGMLILLVALVYSYHMNLELRKLEELS</sequence>
<name>A0A6C0BKL7_9ZZZZ</name>
<dbReference type="AlphaFoldDB" id="A0A6C0BKL7"/>
<accession>A0A6C0BKL7</accession>
<organism evidence="1">
    <name type="scientific">viral metagenome</name>
    <dbReference type="NCBI Taxonomy" id="1070528"/>
    <lineage>
        <taxon>unclassified sequences</taxon>
        <taxon>metagenomes</taxon>
        <taxon>organismal metagenomes</taxon>
    </lineage>
</organism>
<proteinExistence type="predicted"/>
<protein>
    <submittedName>
        <fullName evidence="1">Uncharacterized protein</fullName>
    </submittedName>
</protein>
<reference evidence="1" key="1">
    <citation type="journal article" date="2020" name="Nature">
        <title>Giant virus diversity and host interactions through global metagenomics.</title>
        <authorList>
            <person name="Schulz F."/>
            <person name="Roux S."/>
            <person name="Paez-Espino D."/>
            <person name="Jungbluth S."/>
            <person name="Walsh D.A."/>
            <person name="Denef V.J."/>
            <person name="McMahon K.D."/>
            <person name="Konstantinidis K.T."/>
            <person name="Eloe-Fadrosh E.A."/>
            <person name="Kyrpides N.C."/>
            <person name="Woyke T."/>
        </authorList>
    </citation>
    <scope>NUCLEOTIDE SEQUENCE</scope>
    <source>
        <strain evidence="1">GVMAG-M-3300013285-6</strain>
    </source>
</reference>
<dbReference type="EMBL" id="MN739176">
    <property type="protein sequence ID" value="QHS92224.1"/>
    <property type="molecule type" value="Genomic_DNA"/>
</dbReference>